<sequence length="600" mass="62715">MSTSTSIRSSVAMMAPYTKGHRFAIVSGIILGIIAVFGQAAALNVFGKFIDDVIVPADFSAFPHVAILYAVISVAMIAGGCVSQVALASGGEGVVRSLRSELFRRIMSMPASFFDRNEPGDLLTRIDSDVDEVEVFAVSGIDTAANAVFQVVVFTGMLVWLDPELTLVALVIVPVVLIATKLLGRRMAAVEAEARRRASNLMGVAEQSVNGEADARAFGWVGALTRRFDEEGRHAQAAAVKETRVGQVLEAVGSLAVVVAALAVIGFGVYQLSSRTITIGTLTIFLGFLMELYEPITDLGSLGASGAAAAVSAGRINEIFTAENTTPEPAAPGPAPATPTDLRFDAVTFSYPGRARVLDAVSFAVRPGEVVALVGDSGAGKSTIARLAHRAYDPSGGRVLLGGRDLRTLGSSTVTGNVAVVNQFPALLDTTIIENVRAARPRAGRDEVDSAIRAVGLDDVAAAFPEGLETQVGPHGRGLSGGQRERVAIARALLCRAPVLILDEPTNGLDQASVTDFTAMIAALPGDRAILLITHDQAVARCADRLLVLSHGRVAAQPTPTPLAPRRAMTPARLPRRALAPVASQAGNSSTPVSPPDRWL</sequence>
<dbReference type="GO" id="GO:0005524">
    <property type="term" value="F:ATP binding"/>
    <property type="evidence" value="ECO:0007669"/>
    <property type="project" value="UniProtKB-KW"/>
</dbReference>
<dbReference type="InterPro" id="IPR003593">
    <property type="entry name" value="AAA+_ATPase"/>
</dbReference>
<dbReference type="GO" id="GO:0016887">
    <property type="term" value="F:ATP hydrolysis activity"/>
    <property type="evidence" value="ECO:0007669"/>
    <property type="project" value="InterPro"/>
</dbReference>
<dbReference type="PANTHER" id="PTHR43394">
    <property type="entry name" value="ATP-DEPENDENT PERMEASE MDL1, MITOCHONDRIAL"/>
    <property type="match status" value="1"/>
</dbReference>
<evidence type="ECO:0000256" key="3">
    <source>
        <dbReference type="ARBA" id="ARBA00022741"/>
    </source>
</evidence>
<protein>
    <recommendedName>
        <fullName evidence="15">ABC transporter ATP-binding protein</fullName>
    </recommendedName>
</protein>
<keyword evidence="3" id="KW-0547">Nucleotide-binding</keyword>
<keyword evidence="4" id="KW-0067">ATP-binding</keyword>
<feature type="transmembrane region" description="Helical" evidence="8">
    <location>
        <begin position="165"/>
        <end position="183"/>
    </location>
</feature>
<organism evidence="11 13">
    <name type="scientific">Acidipropionibacterium acidipropionici</name>
    <dbReference type="NCBI Taxonomy" id="1748"/>
    <lineage>
        <taxon>Bacteria</taxon>
        <taxon>Bacillati</taxon>
        <taxon>Actinomycetota</taxon>
        <taxon>Actinomycetes</taxon>
        <taxon>Propionibacteriales</taxon>
        <taxon>Propionibacteriaceae</taxon>
        <taxon>Acidipropionibacterium</taxon>
    </lineage>
</organism>
<evidence type="ECO:0000259" key="10">
    <source>
        <dbReference type="PROSITE" id="PS50929"/>
    </source>
</evidence>
<dbReference type="InterPro" id="IPR039421">
    <property type="entry name" value="Type_1_exporter"/>
</dbReference>
<feature type="transmembrane region" description="Helical" evidence="8">
    <location>
        <begin position="66"/>
        <end position="89"/>
    </location>
</feature>
<evidence type="ECO:0000256" key="1">
    <source>
        <dbReference type="ARBA" id="ARBA00004651"/>
    </source>
</evidence>
<dbReference type="Pfam" id="PF00664">
    <property type="entry name" value="ABC_membrane"/>
    <property type="match status" value="1"/>
</dbReference>
<feature type="domain" description="ABC transmembrane type-1" evidence="10">
    <location>
        <begin position="28"/>
        <end position="308"/>
    </location>
</feature>
<dbReference type="Proteomes" id="UP000075221">
    <property type="component" value="Chromosome"/>
</dbReference>
<proteinExistence type="predicted"/>
<evidence type="ECO:0000256" key="6">
    <source>
        <dbReference type="ARBA" id="ARBA00023136"/>
    </source>
</evidence>
<dbReference type="GO" id="GO:0005886">
    <property type="term" value="C:plasma membrane"/>
    <property type="evidence" value="ECO:0007669"/>
    <property type="project" value="UniProtKB-SubCell"/>
</dbReference>
<keyword evidence="2 8" id="KW-0812">Transmembrane</keyword>
<evidence type="ECO:0008006" key="15">
    <source>
        <dbReference type="Google" id="ProtNLM"/>
    </source>
</evidence>
<evidence type="ECO:0000313" key="12">
    <source>
        <dbReference type="EMBL" id="AOZ47309.1"/>
    </source>
</evidence>
<dbReference type="CDD" id="cd07346">
    <property type="entry name" value="ABC_6TM_exporters"/>
    <property type="match status" value="1"/>
</dbReference>
<evidence type="ECO:0000256" key="7">
    <source>
        <dbReference type="SAM" id="MobiDB-lite"/>
    </source>
</evidence>
<accession>A0AAC8YFN7</accession>
<dbReference type="Pfam" id="PF00005">
    <property type="entry name" value="ABC_tran"/>
    <property type="match status" value="1"/>
</dbReference>
<evidence type="ECO:0000256" key="8">
    <source>
        <dbReference type="SAM" id="Phobius"/>
    </source>
</evidence>
<dbReference type="PANTHER" id="PTHR43394:SF1">
    <property type="entry name" value="ATP-BINDING CASSETTE SUB-FAMILY B MEMBER 10, MITOCHONDRIAL"/>
    <property type="match status" value="1"/>
</dbReference>
<feature type="transmembrane region" description="Helical" evidence="8">
    <location>
        <begin position="135"/>
        <end position="159"/>
    </location>
</feature>
<dbReference type="EMBL" id="CP014352">
    <property type="protein sequence ID" value="AMS05843.1"/>
    <property type="molecule type" value="Genomic_DNA"/>
</dbReference>
<evidence type="ECO:0000313" key="11">
    <source>
        <dbReference type="EMBL" id="AMS05843.1"/>
    </source>
</evidence>
<dbReference type="PROSITE" id="PS50893">
    <property type="entry name" value="ABC_TRANSPORTER_2"/>
    <property type="match status" value="1"/>
</dbReference>
<evidence type="ECO:0000256" key="5">
    <source>
        <dbReference type="ARBA" id="ARBA00022989"/>
    </source>
</evidence>
<dbReference type="SMART" id="SM00382">
    <property type="entry name" value="AAA"/>
    <property type="match status" value="1"/>
</dbReference>
<dbReference type="SUPFAM" id="SSF52540">
    <property type="entry name" value="P-loop containing nucleoside triphosphate hydrolases"/>
    <property type="match status" value="1"/>
</dbReference>
<dbReference type="Proteomes" id="UP000178666">
    <property type="component" value="Chromosome"/>
</dbReference>
<gene>
    <name evidence="12" type="ORF">A8L58_12155</name>
    <name evidence="11" type="ORF">AXH35_10715</name>
</gene>
<feature type="region of interest" description="Disordered" evidence="7">
    <location>
        <begin position="578"/>
        <end position="600"/>
    </location>
</feature>
<dbReference type="EMBL" id="CP015970">
    <property type="protein sequence ID" value="AOZ47309.1"/>
    <property type="molecule type" value="Genomic_DNA"/>
</dbReference>
<reference evidence="12 14" key="1">
    <citation type="journal article" date="2016" name="Plant Dis.">
        <title>Improved production of propionic acid using genome shuffling.</title>
        <authorList>
            <person name="Luna-Flores C.H."/>
            <person name="Palfreyman R.W."/>
            <person name="Kromer J.O."/>
            <person name="Nielsen L.K."/>
            <person name="Marcellin E."/>
        </authorList>
    </citation>
    <scope>NUCLEOTIDE SEQUENCE [LARGE SCALE GENOMIC DNA]</scope>
    <source>
        <strain evidence="12 14">F3E8</strain>
    </source>
</reference>
<feature type="domain" description="ABC transporter" evidence="9">
    <location>
        <begin position="342"/>
        <end position="576"/>
    </location>
</feature>
<evidence type="ECO:0000313" key="13">
    <source>
        <dbReference type="Proteomes" id="UP000075221"/>
    </source>
</evidence>
<dbReference type="AlphaFoldDB" id="A0AAC8YFN7"/>
<dbReference type="InterPro" id="IPR036640">
    <property type="entry name" value="ABC1_TM_sf"/>
</dbReference>
<keyword evidence="14" id="KW-1185">Reference proteome</keyword>
<dbReference type="RefSeq" id="WP_062819837.1">
    <property type="nucleotide sequence ID" value="NZ_CP014352.1"/>
</dbReference>
<dbReference type="Gene3D" id="3.40.50.300">
    <property type="entry name" value="P-loop containing nucleotide triphosphate hydrolases"/>
    <property type="match status" value="1"/>
</dbReference>
<evidence type="ECO:0000256" key="4">
    <source>
        <dbReference type="ARBA" id="ARBA00022840"/>
    </source>
</evidence>
<dbReference type="GO" id="GO:0015421">
    <property type="term" value="F:ABC-type oligopeptide transporter activity"/>
    <property type="evidence" value="ECO:0007669"/>
    <property type="project" value="TreeGrafter"/>
</dbReference>
<evidence type="ECO:0000313" key="14">
    <source>
        <dbReference type="Proteomes" id="UP000178666"/>
    </source>
</evidence>
<evidence type="ECO:0000259" key="9">
    <source>
        <dbReference type="PROSITE" id="PS50893"/>
    </source>
</evidence>
<reference evidence="11 13" key="2">
    <citation type="submission" date="2016-02" db="EMBL/GenBank/DDBJ databases">
        <title>Complete Genome Sequence of Propionibacterium acidipropionici ATCC 55737.</title>
        <authorList>
            <person name="Luna Flores C.H."/>
            <person name="Nielsen L.K."/>
            <person name="Marcellin E."/>
        </authorList>
    </citation>
    <scope>NUCLEOTIDE SEQUENCE [LARGE SCALE GENOMIC DNA]</scope>
    <source>
        <strain evidence="11 13">ATCC 55737</strain>
    </source>
</reference>
<feature type="transmembrane region" description="Helical" evidence="8">
    <location>
        <begin position="23"/>
        <end position="46"/>
    </location>
</feature>
<evidence type="ECO:0000256" key="2">
    <source>
        <dbReference type="ARBA" id="ARBA00022692"/>
    </source>
</evidence>
<dbReference type="SUPFAM" id="SSF90123">
    <property type="entry name" value="ABC transporter transmembrane region"/>
    <property type="match status" value="1"/>
</dbReference>
<keyword evidence="5 8" id="KW-1133">Transmembrane helix</keyword>
<dbReference type="Gene3D" id="1.20.1560.10">
    <property type="entry name" value="ABC transporter type 1, transmembrane domain"/>
    <property type="match status" value="1"/>
</dbReference>
<dbReference type="InterPro" id="IPR011527">
    <property type="entry name" value="ABC1_TM_dom"/>
</dbReference>
<feature type="transmembrane region" description="Helical" evidence="8">
    <location>
        <begin position="251"/>
        <end position="270"/>
    </location>
</feature>
<keyword evidence="6 8" id="KW-0472">Membrane</keyword>
<dbReference type="InterPro" id="IPR027417">
    <property type="entry name" value="P-loop_NTPase"/>
</dbReference>
<comment type="subcellular location">
    <subcellularLocation>
        <location evidence="1">Cell membrane</location>
        <topology evidence="1">Multi-pass membrane protein</topology>
    </subcellularLocation>
</comment>
<name>A0AAC8YFN7_9ACTN</name>
<dbReference type="PROSITE" id="PS50929">
    <property type="entry name" value="ABC_TM1F"/>
    <property type="match status" value="1"/>
</dbReference>
<dbReference type="InterPro" id="IPR003439">
    <property type="entry name" value="ABC_transporter-like_ATP-bd"/>
</dbReference>